<evidence type="ECO:0000256" key="1">
    <source>
        <dbReference type="SAM" id="MobiDB-lite"/>
    </source>
</evidence>
<sequence>MKISSALLLWTTAIMGSSHAFVSTSKTAATKKLVQSSNYLPSPTANGGTYTTSLKRQLHSQPSPTTTTTSVEDEELTPETIAEMIEVSFIQSCLQLSQGYVDVLKLFIVAVKTGYETNLSLEELHDLVTDCPVNTAGRDLMKEELALRREWMMMVYEMMKVLKVYENQAAASDDDDAPQTDNDSQTRVAQVVESMLNLQTVLKEEDEQSGGQQDVNVALTTLSVESAMEKLPSLTQLLDSIENPVDKAFLTNDVRVALLTFKVLDEERVCLEDAKGSRSVAKGETIPRPPIKGT</sequence>
<keyword evidence="4" id="KW-1185">Reference proteome</keyword>
<protein>
    <submittedName>
        <fullName evidence="3">Uncharacterized protein</fullName>
    </submittedName>
</protein>
<organism evidence="3 4">
    <name type="scientific">Skeletonema marinoi</name>
    <dbReference type="NCBI Taxonomy" id="267567"/>
    <lineage>
        <taxon>Eukaryota</taxon>
        <taxon>Sar</taxon>
        <taxon>Stramenopiles</taxon>
        <taxon>Ochrophyta</taxon>
        <taxon>Bacillariophyta</taxon>
        <taxon>Coscinodiscophyceae</taxon>
        <taxon>Thalassiosirophycidae</taxon>
        <taxon>Thalassiosirales</taxon>
        <taxon>Skeletonemataceae</taxon>
        <taxon>Skeletonema</taxon>
        <taxon>Skeletonema marinoi-dohrnii complex</taxon>
    </lineage>
</organism>
<accession>A0AAD8YHI3</accession>
<feature type="signal peptide" evidence="2">
    <location>
        <begin position="1"/>
        <end position="20"/>
    </location>
</feature>
<evidence type="ECO:0000256" key="2">
    <source>
        <dbReference type="SAM" id="SignalP"/>
    </source>
</evidence>
<comment type="caution">
    <text evidence="3">The sequence shown here is derived from an EMBL/GenBank/DDBJ whole genome shotgun (WGS) entry which is preliminary data.</text>
</comment>
<proteinExistence type="predicted"/>
<dbReference type="AlphaFoldDB" id="A0AAD8YHI3"/>
<dbReference type="EMBL" id="JATAAI010000005">
    <property type="protein sequence ID" value="KAK1745372.1"/>
    <property type="molecule type" value="Genomic_DNA"/>
</dbReference>
<evidence type="ECO:0000313" key="3">
    <source>
        <dbReference type="EMBL" id="KAK1745372.1"/>
    </source>
</evidence>
<feature type="region of interest" description="Disordered" evidence="1">
    <location>
        <begin position="55"/>
        <end position="74"/>
    </location>
</feature>
<keyword evidence="2" id="KW-0732">Signal</keyword>
<dbReference type="Proteomes" id="UP001224775">
    <property type="component" value="Unassembled WGS sequence"/>
</dbReference>
<feature type="chain" id="PRO_5042038808" evidence="2">
    <location>
        <begin position="21"/>
        <end position="294"/>
    </location>
</feature>
<reference evidence="3" key="1">
    <citation type="submission" date="2023-06" db="EMBL/GenBank/DDBJ databases">
        <title>Survivors Of The Sea: Transcriptome response of Skeletonema marinoi to long-term dormancy.</title>
        <authorList>
            <person name="Pinder M.I.M."/>
            <person name="Kourtchenko O."/>
            <person name="Robertson E.K."/>
            <person name="Larsson T."/>
            <person name="Maumus F."/>
            <person name="Osuna-Cruz C.M."/>
            <person name="Vancaester E."/>
            <person name="Stenow R."/>
            <person name="Vandepoele K."/>
            <person name="Ploug H."/>
            <person name="Bruchert V."/>
            <person name="Godhe A."/>
            <person name="Topel M."/>
        </authorList>
    </citation>
    <scope>NUCLEOTIDE SEQUENCE</scope>
    <source>
        <strain evidence="3">R05AC</strain>
    </source>
</reference>
<evidence type="ECO:0000313" key="4">
    <source>
        <dbReference type="Proteomes" id="UP001224775"/>
    </source>
</evidence>
<gene>
    <name evidence="3" type="ORF">QTG54_003296</name>
</gene>
<name>A0AAD8YHI3_9STRA</name>